<dbReference type="Gene3D" id="3.30.2310.40">
    <property type="match status" value="1"/>
</dbReference>
<dbReference type="RefSeq" id="WP_142859641.1">
    <property type="nucleotide sequence ID" value="NZ_SGOE01000011.1"/>
</dbReference>
<dbReference type="GO" id="GO:0017148">
    <property type="term" value="P:negative regulation of translation"/>
    <property type="evidence" value="ECO:0007669"/>
    <property type="project" value="InterPro"/>
</dbReference>
<dbReference type="EMBL" id="SGOE01000011">
    <property type="protein sequence ID" value="TRB00748.1"/>
    <property type="molecule type" value="Genomic_DNA"/>
</dbReference>
<accession>A0A546XJ46</accession>
<dbReference type="Pfam" id="PF15723">
    <property type="entry name" value="MqsR_toxin"/>
    <property type="match status" value="1"/>
</dbReference>
<evidence type="ECO:0000313" key="2">
    <source>
        <dbReference type="Proteomes" id="UP000317023"/>
    </source>
</evidence>
<gene>
    <name evidence="1" type="ORF">EXN61_24695</name>
</gene>
<evidence type="ECO:0000313" key="1">
    <source>
        <dbReference type="EMBL" id="TRB00748.1"/>
    </source>
</evidence>
<dbReference type="InterPro" id="IPR031451">
    <property type="entry name" value="MqsR_toxin"/>
</dbReference>
<organism evidence="1 2">
    <name type="scientific">Agrobacterium tumefaciens</name>
    <dbReference type="NCBI Taxonomy" id="358"/>
    <lineage>
        <taxon>Bacteria</taxon>
        <taxon>Pseudomonadati</taxon>
        <taxon>Pseudomonadota</taxon>
        <taxon>Alphaproteobacteria</taxon>
        <taxon>Hyphomicrobiales</taxon>
        <taxon>Rhizobiaceae</taxon>
        <taxon>Rhizobium/Agrobacterium group</taxon>
        <taxon>Agrobacterium</taxon>
        <taxon>Agrobacterium tumefaciens complex</taxon>
    </lineage>
</organism>
<reference evidence="1 2" key="1">
    <citation type="journal article" date="2019" name="Appl. Microbiol. Biotechnol.">
        <title>Differential efficiency of wild type rhizogenic strains for rol gene transformation of plants.</title>
        <authorList>
            <person name="Desmet S."/>
            <person name="De Keyser E."/>
            <person name="Van Vaerenbergh J."/>
            <person name="Baeyen S."/>
            <person name="Van Huylenbroeck J."/>
            <person name="Geelen D."/>
            <person name="Dhooghe E."/>
        </authorList>
    </citation>
    <scope>NUCLEOTIDE SEQUENCE [LARGE SCALE GENOMIC DNA]</scope>
    <source>
        <strain evidence="1 2">MAFF210266</strain>
    </source>
</reference>
<proteinExistence type="predicted"/>
<dbReference type="GO" id="GO:0044010">
    <property type="term" value="P:single-species biofilm formation"/>
    <property type="evidence" value="ECO:0007669"/>
    <property type="project" value="InterPro"/>
</dbReference>
<dbReference type="GO" id="GO:0009372">
    <property type="term" value="P:quorum sensing"/>
    <property type="evidence" value="ECO:0007669"/>
    <property type="project" value="InterPro"/>
</dbReference>
<dbReference type="CDD" id="cd12869">
    <property type="entry name" value="MqsR"/>
    <property type="match status" value="1"/>
</dbReference>
<name>A0A546XJ46_AGRTU</name>
<dbReference type="InterPro" id="IPR038493">
    <property type="entry name" value="MqsR_sf"/>
</dbReference>
<comment type="caution">
    <text evidence="1">The sequence shown here is derived from an EMBL/GenBank/DDBJ whole genome shotgun (WGS) entry which is preliminary data.</text>
</comment>
<dbReference type="Proteomes" id="UP000317023">
    <property type="component" value="Unassembled WGS sequence"/>
</dbReference>
<dbReference type="AlphaFoldDB" id="A0A546XJ46"/>
<protein>
    <submittedName>
        <fullName evidence="1">Type II toxin-antitoxin system MqsR family toxin</fullName>
    </submittedName>
</protein>
<sequence>MEKRRPTYDLEAVKAVLGSISTLAITTTALRDAASLGYDRAGIVATIDTIERRMFYKSMTANADHRVWQDVYHVPVPEHGMVLYVKFQADVITEFRIMSFKER</sequence>